<dbReference type="FunFam" id="1.10.287.130:FF:000001">
    <property type="entry name" value="Two-component sensor histidine kinase"/>
    <property type="match status" value="1"/>
</dbReference>
<dbReference type="PROSITE" id="PS50109">
    <property type="entry name" value="HIS_KIN"/>
    <property type="match status" value="1"/>
</dbReference>
<dbReference type="SUPFAM" id="SSF158472">
    <property type="entry name" value="HAMP domain-like"/>
    <property type="match status" value="1"/>
</dbReference>
<dbReference type="SUPFAM" id="SSF47384">
    <property type="entry name" value="Homodimeric domain of signal transducing histidine kinase"/>
    <property type="match status" value="1"/>
</dbReference>
<evidence type="ECO:0000259" key="17">
    <source>
        <dbReference type="PROSITE" id="PS50885"/>
    </source>
</evidence>
<keyword evidence="12 15" id="KW-1133">Transmembrane helix</keyword>
<accession>A0A7M2J7F6</accession>
<dbReference type="InterPro" id="IPR004358">
    <property type="entry name" value="Sig_transdc_His_kin-like_C"/>
</dbReference>
<dbReference type="NCBIfam" id="TIGR01386">
    <property type="entry name" value="cztS_silS_copS"/>
    <property type="match status" value="1"/>
</dbReference>
<dbReference type="Pfam" id="PF02518">
    <property type="entry name" value="HATPase_c"/>
    <property type="match status" value="1"/>
</dbReference>
<evidence type="ECO:0000256" key="1">
    <source>
        <dbReference type="ARBA" id="ARBA00000085"/>
    </source>
</evidence>
<evidence type="ECO:0000256" key="2">
    <source>
        <dbReference type="ARBA" id="ARBA00004141"/>
    </source>
</evidence>
<dbReference type="CDD" id="cd06225">
    <property type="entry name" value="HAMP"/>
    <property type="match status" value="1"/>
</dbReference>
<keyword evidence="5 15" id="KW-0997">Cell inner membrane</keyword>
<dbReference type="PANTHER" id="PTHR45436">
    <property type="entry name" value="SENSOR HISTIDINE KINASE YKOH"/>
    <property type="match status" value="1"/>
</dbReference>
<keyword evidence="11 15" id="KW-0067">ATP-binding</keyword>
<dbReference type="InterPro" id="IPR003661">
    <property type="entry name" value="HisK_dim/P_dom"/>
</dbReference>
<evidence type="ECO:0000256" key="7">
    <source>
        <dbReference type="ARBA" id="ARBA00022679"/>
    </source>
</evidence>
<evidence type="ECO:0000256" key="9">
    <source>
        <dbReference type="ARBA" id="ARBA00022741"/>
    </source>
</evidence>
<dbReference type="InterPro" id="IPR050428">
    <property type="entry name" value="TCS_sensor_his_kinase"/>
</dbReference>
<evidence type="ECO:0000256" key="8">
    <source>
        <dbReference type="ARBA" id="ARBA00022692"/>
    </source>
</evidence>
<dbReference type="InterPro" id="IPR003594">
    <property type="entry name" value="HATPase_dom"/>
</dbReference>
<evidence type="ECO:0000256" key="10">
    <source>
        <dbReference type="ARBA" id="ARBA00022777"/>
    </source>
</evidence>
<dbReference type="Gene3D" id="6.10.340.10">
    <property type="match status" value="1"/>
</dbReference>
<dbReference type="InterPro" id="IPR036890">
    <property type="entry name" value="HATPase_C_sf"/>
</dbReference>
<dbReference type="Gene3D" id="1.10.287.130">
    <property type="match status" value="1"/>
</dbReference>
<dbReference type="GO" id="GO:0005886">
    <property type="term" value="C:plasma membrane"/>
    <property type="evidence" value="ECO:0007669"/>
    <property type="project" value="UniProtKB-SubCell"/>
</dbReference>
<dbReference type="Proteomes" id="UP000593833">
    <property type="component" value="Chromosome"/>
</dbReference>
<keyword evidence="13 15" id="KW-0902">Two-component regulatory system</keyword>
<dbReference type="PROSITE" id="PS50885">
    <property type="entry name" value="HAMP"/>
    <property type="match status" value="1"/>
</dbReference>
<evidence type="ECO:0000256" key="11">
    <source>
        <dbReference type="ARBA" id="ARBA00022840"/>
    </source>
</evidence>
<proteinExistence type="predicted"/>
<dbReference type="GO" id="GO:0000155">
    <property type="term" value="F:phosphorelay sensor kinase activity"/>
    <property type="evidence" value="ECO:0007669"/>
    <property type="project" value="InterPro"/>
</dbReference>
<evidence type="ECO:0000259" key="16">
    <source>
        <dbReference type="PROSITE" id="PS50109"/>
    </source>
</evidence>
<name>A0A7M2J7F6_PSEFL</name>
<dbReference type="CDD" id="cd00075">
    <property type="entry name" value="HATPase"/>
    <property type="match status" value="1"/>
</dbReference>
<dbReference type="EC" id="2.7.13.3" evidence="15"/>
<dbReference type="RefSeq" id="WP_193689926.1">
    <property type="nucleotide sequence ID" value="NZ_CP063233.1"/>
</dbReference>
<dbReference type="Pfam" id="PF00672">
    <property type="entry name" value="HAMP"/>
    <property type="match status" value="1"/>
</dbReference>
<comment type="catalytic activity">
    <reaction evidence="1 15">
        <text>ATP + protein L-histidine = ADP + protein N-phospho-L-histidine.</text>
        <dbReference type="EC" id="2.7.13.3"/>
    </reaction>
</comment>
<organism evidence="18 19">
    <name type="scientific">Pseudomonas fluorescens</name>
    <dbReference type="NCBI Taxonomy" id="294"/>
    <lineage>
        <taxon>Bacteria</taxon>
        <taxon>Pseudomonadati</taxon>
        <taxon>Pseudomonadota</taxon>
        <taxon>Gammaproteobacteria</taxon>
        <taxon>Pseudomonadales</taxon>
        <taxon>Pseudomonadaceae</taxon>
        <taxon>Pseudomonas</taxon>
    </lineage>
</organism>
<dbReference type="Gene3D" id="3.30.565.10">
    <property type="entry name" value="Histidine kinase-like ATPase, C-terminal domain"/>
    <property type="match status" value="1"/>
</dbReference>
<evidence type="ECO:0000313" key="18">
    <source>
        <dbReference type="EMBL" id="QOU04894.1"/>
    </source>
</evidence>
<gene>
    <name evidence="18" type="ORF">IM720_30200</name>
</gene>
<keyword evidence="8 15" id="KW-0812">Transmembrane</keyword>
<feature type="transmembrane region" description="Helical" evidence="15">
    <location>
        <begin position="12"/>
        <end position="33"/>
    </location>
</feature>
<dbReference type="EMBL" id="CP063233">
    <property type="protein sequence ID" value="QOU04894.1"/>
    <property type="molecule type" value="Genomic_DNA"/>
</dbReference>
<evidence type="ECO:0000256" key="5">
    <source>
        <dbReference type="ARBA" id="ARBA00022519"/>
    </source>
</evidence>
<keyword evidence="4 15" id="KW-1003">Cell membrane</keyword>
<evidence type="ECO:0000256" key="4">
    <source>
        <dbReference type="ARBA" id="ARBA00022475"/>
    </source>
</evidence>
<protein>
    <recommendedName>
        <fullName evidence="15">Sensor protein</fullName>
        <ecNumber evidence="15">2.7.13.3</ecNumber>
    </recommendedName>
</protein>
<dbReference type="Pfam" id="PF00512">
    <property type="entry name" value="HisKA"/>
    <property type="match status" value="1"/>
</dbReference>
<keyword evidence="10 15" id="KW-0418">Kinase</keyword>
<dbReference type="SUPFAM" id="SSF55874">
    <property type="entry name" value="ATPase domain of HSP90 chaperone/DNA topoisomerase II/histidine kinase"/>
    <property type="match status" value="1"/>
</dbReference>
<keyword evidence="6" id="KW-0597">Phosphoprotein</keyword>
<dbReference type="InterPro" id="IPR006290">
    <property type="entry name" value="CztS_silS_copS"/>
</dbReference>
<dbReference type="CDD" id="cd00082">
    <property type="entry name" value="HisKA"/>
    <property type="match status" value="1"/>
</dbReference>
<reference evidence="18 19" key="1">
    <citation type="submission" date="2020-10" db="EMBL/GenBank/DDBJ databases">
        <title>Complete genome sequence of a novel Pseudomonas fluorescens strain isolated from the flower of kumarahou (Pomaderris kumeraho).</title>
        <authorList>
            <person name="Summers M.C."/>
            <person name="Nowak V."/>
            <person name="Fairhurst M.J."/>
            <person name="Owen J.G."/>
            <person name="Gerth M.L."/>
            <person name="Patrick W.M."/>
        </authorList>
    </citation>
    <scope>NUCLEOTIDE SEQUENCE [LARGE SCALE GENOMIC DNA]</scope>
    <source>
        <strain evidence="18 19">KF1</strain>
    </source>
</reference>
<dbReference type="SMART" id="SM00387">
    <property type="entry name" value="HATPase_c"/>
    <property type="match status" value="1"/>
</dbReference>
<dbReference type="InterPro" id="IPR003660">
    <property type="entry name" value="HAMP_dom"/>
</dbReference>
<dbReference type="SMART" id="SM00304">
    <property type="entry name" value="HAMP"/>
    <property type="match status" value="1"/>
</dbReference>
<evidence type="ECO:0000256" key="15">
    <source>
        <dbReference type="RuleBase" id="RU364088"/>
    </source>
</evidence>
<evidence type="ECO:0000256" key="14">
    <source>
        <dbReference type="ARBA" id="ARBA00023136"/>
    </source>
</evidence>
<comment type="subcellular location">
    <subcellularLocation>
        <location evidence="3 15">Cell inner membrane</location>
    </subcellularLocation>
    <subcellularLocation>
        <location evidence="2">Membrane</location>
        <topology evidence="2">Multi-pass membrane protein</topology>
    </subcellularLocation>
</comment>
<evidence type="ECO:0000313" key="19">
    <source>
        <dbReference type="Proteomes" id="UP000593833"/>
    </source>
</evidence>
<feature type="transmembrane region" description="Helical" evidence="15">
    <location>
        <begin position="167"/>
        <end position="186"/>
    </location>
</feature>
<keyword evidence="9 15" id="KW-0547">Nucleotide-binding</keyword>
<dbReference type="SMART" id="SM00388">
    <property type="entry name" value="HisKA"/>
    <property type="match status" value="1"/>
</dbReference>
<dbReference type="PRINTS" id="PR00344">
    <property type="entry name" value="BCTRLSENSOR"/>
</dbReference>
<dbReference type="GO" id="GO:0005524">
    <property type="term" value="F:ATP binding"/>
    <property type="evidence" value="ECO:0007669"/>
    <property type="project" value="UniProtKB-KW"/>
</dbReference>
<evidence type="ECO:0000256" key="3">
    <source>
        <dbReference type="ARBA" id="ARBA00004533"/>
    </source>
</evidence>
<dbReference type="PANTHER" id="PTHR45436:SF15">
    <property type="entry name" value="SENSOR HISTIDINE KINASE CUSS"/>
    <property type="match status" value="1"/>
</dbReference>
<dbReference type="InterPro" id="IPR005467">
    <property type="entry name" value="His_kinase_dom"/>
</dbReference>
<keyword evidence="14 15" id="KW-0472">Membrane</keyword>
<sequence length="472" mass="52502">MSRDSLATQLGLKVGAMSTLLVLAVCFFGYQFVAKGLDQIATSALEAIMNSVAHNLSDIKSVEEVKPNAHTLIDLAMGHNNLFVSIFDATTLNEPIFTIGPKPSTLELHRFSATPSITYHEWQDQSGRPMLSASQIMRLENDAQVFTYLTMDQSANTELLNSLMRRALIAAPFLLLFIFALAWLTVRRGLKPLTNFLRVASRISTENLEQRLPVANLPFELRELANGINSMLNRLDGGVQQLSQFSDDLAHELRTPITNLMGKAQVTLSRERDLPEYKEVLESCTEELERVTRIVSDMLFIAHVSHPASSIHFETVKLHNEVVQIMDLFSYPAEEKGLRIVLTGEGEVRGNRLMIQRAVSNLLSNAIRYCIKNETIQLKIEVLQDSVRLGVGNPGVSISSEHLPRLFERFYRADKGRARSQGGTGLGLAIVRSIMSLHQGKASVDTSTDGYTLFFLDFPVVQSSQATTARLI</sequence>
<dbReference type="AlphaFoldDB" id="A0A7M2J7F6"/>
<evidence type="ECO:0000256" key="12">
    <source>
        <dbReference type="ARBA" id="ARBA00022989"/>
    </source>
</evidence>
<feature type="domain" description="HAMP" evidence="17">
    <location>
        <begin position="187"/>
        <end position="240"/>
    </location>
</feature>
<comment type="function">
    <text evidence="15">Member of a two-component regulatory system.</text>
</comment>
<keyword evidence="7 15" id="KW-0808">Transferase</keyword>
<evidence type="ECO:0000256" key="13">
    <source>
        <dbReference type="ARBA" id="ARBA00023012"/>
    </source>
</evidence>
<feature type="domain" description="Histidine kinase" evidence="16">
    <location>
        <begin position="248"/>
        <end position="462"/>
    </location>
</feature>
<evidence type="ECO:0000256" key="6">
    <source>
        <dbReference type="ARBA" id="ARBA00022553"/>
    </source>
</evidence>
<dbReference type="InterPro" id="IPR036097">
    <property type="entry name" value="HisK_dim/P_sf"/>
</dbReference>